<feature type="compositionally biased region" description="Polar residues" evidence="1">
    <location>
        <begin position="895"/>
        <end position="911"/>
    </location>
</feature>
<gene>
    <name evidence="2" type="ORF">F5050DRAFT_1803324</name>
</gene>
<evidence type="ECO:0000313" key="2">
    <source>
        <dbReference type="EMBL" id="KAJ4001239.1"/>
    </source>
</evidence>
<comment type="caution">
    <text evidence="2">The sequence shown here is derived from an EMBL/GenBank/DDBJ whole genome shotgun (WGS) entry which is preliminary data.</text>
</comment>
<proteinExistence type="predicted"/>
<dbReference type="Proteomes" id="UP001163828">
    <property type="component" value="Unassembled WGS sequence"/>
</dbReference>
<sequence>MHADDSETDDSDFESSMIAWLDLSSSAPTSSAPDPSTKNLCEAVTTAIRTLQNVRLTEITADVQDIHREILEASNTINRYLRGILSQSQDSLEDLGLFASLVQPSFLTMLFSQRRIFHNLAVKALAPGAVASTVVCWVDGLIAKFAEVTVVIACGSSMPPLISHPMRTQFEDDGLRAAAQLPENWSLVPSAISSAKSSPAAKRLAIQLAFAVYIVGPRLQKYDPWNDYDTPQAVEFSKILNEYIVAIPVNESTTLYATQMLVGQMRLTYAMIISLFAASDYNLERPASPFRPRTLSGVLCMIQLILGPSIVQEDDSTCITPCEQLDPAQILLLHWGDFMCWCWETWNDYRVANTECITRLTATWLYHLQGADTRPYQDIPNAHVVLDKNASAANYAMLQVLHQGVAKFLAAEPATLQESFYVVLSNACRSIDHLLRNELVCGRKVVGAEITTKCLLGIFVLLSVKTEPDRRLELKATILESLTMVDEGAFDKAISDICKDKKIQFVERIDELILQSRRELIQSTEPEKKLTNTQAEELRLALYFLIRIWHSPKGRIHVQRQPILNLLASLANRLLKGEMSPQVFNYLREAVVTGYCVLDTDPSTYIKSPKQEDVWRFVFDVGCPDLVMTSNFAYHVITTARLPESLTCAEAWDHLRDAITLIFRHQFMDDEQAIALLVSLGICSAMLRLLDADASTVHFILDSPWTMSFCVELKKVLQKEMDESENDYIQLLKCQLAPVGDVLLDALRYKLDSDNTFRMREDIPIISRLIYHGQYPDYRLLLVSRSELIPVFIVIPISISRRTQPSFSGFLQVSSMSSMRPINNRRRSQSAYDPLSTPTNRDSSWTGATKRAYPVSTDFSSFKKDVESWRFKRRRRGRSPSGTSSDEEDDLDPARSSNGLSPKPTLPSSSAEFDLFPRKRQRHSMYNPTTIFDPSIHTQSPSYSDLARMRSNAFWELRRSVAENGEGFVRRMRDYEQSRARSDAITKVKDAQKRGKKRSLLVAQRTLALRHDSDSEEDDDVQIVSGQLPEPFLSKETTSTFSRLHRPTSMDLMDEDPIDSTQKPSSYQLFDSPSEPSSVHPTSLTRIASPIIQPHDVTPSTSNSASSASSSSISFQSPSPSPNFHPTGHIPSYVSASRSEKALAALSLAMANGAGSITEDYEALRALKPVLAMDDSQVGDMWH</sequence>
<evidence type="ECO:0000256" key="1">
    <source>
        <dbReference type="SAM" id="MobiDB-lite"/>
    </source>
</evidence>
<reference evidence="2" key="1">
    <citation type="submission" date="2022-08" db="EMBL/GenBank/DDBJ databases">
        <authorList>
            <consortium name="DOE Joint Genome Institute"/>
            <person name="Min B."/>
            <person name="Riley R."/>
            <person name="Sierra-Patev S."/>
            <person name="Naranjo-Ortiz M."/>
            <person name="Looney B."/>
            <person name="Konkel Z."/>
            <person name="Slot J.C."/>
            <person name="Sakamoto Y."/>
            <person name="Steenwyk J.L."/>
            <person name="Rokas A."/>
            <person name="Carro J."/>
            <person name="Camarero S."/>
            <person name="Ferreira P."/>
            <person name="Molpeceres G."/>
            <person name="Ruiz-Duenas F.J."/>
            <person name="Serrano A."/>
            <person name="Henrissat B."/>
            <person name="Drula E."/>
            <person name="Hughes K.W."/>
            <person name="Mata J.L."/>
            <person name="Ishikawa N.K."/>
            <person name="Vargas-Isla R."/>
            <person name="Ushijima S."/>
            <person name="Smith C.A."/>
            <person name="Ahrendt S."/>
            <person name="Andreopoulos W."/>
            <person name="He G."/>
            <person name="Labutti K."/>
            <person name="Lipzen A."/>
            <person name="Ng V."/>
            <person name="Sandor L."/>
            <person name="Barry K."/>
            <person name="Martinez A.T."/>
            <person name="Xiao Y."/>
            <person name="Gibbons J.G."/>
            <person name="Terashima K."/>
            <person name="Hibbett D.S."/>
            <person name="Grigoriev I.V."/>
        </authorList>
    </citation>
    <scope>NUCLEOTIDE SEQUENCE</scope>
    <source>
        <strain evidence="2">TFB10827</strain>
    </source>
</reference>
<evidence type="ECO:0000313" key="3">
    <source>
        <dbReference type="Proteomes" id="UP001163828"/>
    </source>
</evidence>
<organism evidence="2 3">
    <name type="scientific">Lentinula boryana</name>
    <dbReference type="NCBI Taxonomy" id="40481"/>
    <lineage>
        <taxon>Eukaryota</taxon>
        <taxon>Fungi</taxon>
        <taxon>Dikarya</taxon>
        <taxon>Basidiomycota</taxon>
        <taxon>Agaricomycotina</taxon>
        <taxon>Agaricomycetes</taxon>
        <taxon>Agaricomycetidae</taxon>
        <taxon>Agaricales</taxon>
        <taxon>Marasmiineae</taxon>
        <taxon>Omphalotaceae</taxon>
        <taxon>Lentinula</taxon>
    </lineage>
</organism>
<feature type="region of interest" description="Disordered" evidence="1">
    <location>
        <begin position="818"/>
        <end position="848"/>
    </location>
</feature>
<feature type="compositionally biased region" description="Low complexity" evidence="1">
    <location>
        <begin position="1098"/>
        <end position="1124"/>
    </location>
</feature>
<keyword evidence="3" id="KW-1185">Reference proteome</keyword>
<feature type="compositionally biased region" description="Polar residues" evidence="1">
    <location>
        <begin position="1059"/>
        <end position="1086"/>
    </location>
</feature>
<protein>
    <recommendedName>
        <fullName evidence="4">Telomere-associated protein Rif1 N-terminal domain-containing protein</fullName>
    </recommendedName>
</protein>
<accession>A0ABQ8QRD0</accession>
<feature type="region of interest" description="Disordered" evidence="1">
    <location>
        <begin position="1026"/>
        <end position="1132"/>
    </location>
</feature>
<evidence type="ECO:0008006" key="4">
    <source>
        <dbReference type="Google" id="ProtNLM"/>
    </source>
</evidence>
<feature type="region of interest" description="Disordered" evidence="1">
    <location>
        <begin position="872"/>
        <end position="920"/>
    </location>
</feature>
<feature type="compositionally biased region" description="Polar residues" evidence="1">
    <location>
        <begin position="836"/>
        <end position="847"/>
    </location>
</feature>
<dbReference type="EMBL" id="MU790511">
    <property type="protein sequence ID" value="KAJ4001239.1"/>
    <property type="molecule type" value="Genomic_DNA"/>
</dbReference>
<name>A0ABQ8QRD0_9AGAR</name>